<dbReference type="Pfam" id="PF07495">
    <property type="entry name" value="Y_Y_Y"/>
    <property type="match status" value="1"/>
</dbReference>
<evidence type="ECO:0000259" key="8">
    <source>
        <dbReference type="PROSITE" id="PS50110"/>
    </source>
</evidence>
<dbReference type="Pfam" id="PF12833">
    <property type="entry name" value="HTH_18"/>
    <property type="match status" value="1"/>
</dbReference>
<evidence type="ECO:0000256" key="5">
    <source>
        <dbReference type="PROSITE-ProRule" id="PRU00169"/>
    </source>
</evidence>
<evidence type="ECO:0000256" key="2">
    <source>
        <dbReference type="ARBA" id="ARBA00023015"/>
    </source>
</evidence>
<feature type="domain" description="Response regulatory" evidence="8">
    <location>
        <begin position="1063"/>
        <end position="1177"/>
    </location>
</feature>
<keyword evidence="3" id="KW-0238">DNA-binding</keyword>
<keyword evidence="6" id="KW-0732">Signal</keyword>
<dbReference type="EMBL" id="CP076128">
    <property type="protein sequence ID" value="QWG08622.1"/>
    <property type="molecule type" value="Genomic_DNA"/>
</dbReference>
<dbReference type="InterPro" id="IPR011110">
    <property type="entry name" value="Reg_prop"/>
</dbReference>
<dbReference type="SUPFAM" id="SSF46689">
    <property type="entry name" value="Homeodomain-like"/>
    <property type="match status" value="1"/>
</dbReference>
<evidence type="ECO:0000256" key="4">
    <source>
        <dbReference type="ARBA" id="ARBA00023163"/>
    </source>
</evidence>
<dbReference type="PROSITE" id="PS01124">
    <property type="entry name" value="HTH_ARAC_FAMILY_2"/>
    <property type="match status" value="1"/>
</dbReference>
<dbReference type="InterPro" id="IPR011123">
    <property type="entry name" value="Y_Y_Y"/>
</dbReference>
<dbReference type="PANTHER" id="PTHR43547">
    <property type="entry name" value="TWO-COMPONENT HISTIDINE KINASE"/>
    <property type="match status" value="1"/>
</dbReference>
<accession>A0ABX8GZL7</accession>
<dbReference type="CDD" id="cd00156">
    <property type="entry name" value="REC"/>
    <property type="match status" value="1"/>
</dbReference>
<feature type="domain" description="HTH araC/xylS-type" evidence="7">
    <location>
        <begin position="1209"/>
        <end position="1308"/>
    </location>
</feature>
<dbReference type="Gene3D" id="1.10.10.60">
    <property type="entry name" value="Homeodomain-like"/>
    <property type="match status" value="2"/>
</dbReference>
<keyword evidence="1 5" id="KW-0597">Phosphoprotein</keyword>
<protein>
    <submittedName>
        <fullName evidence="9">Helix-turn-helix domain-containing protein</fullName>
    </submittedName>
</protein>
<dbReference type="Gene3D" id="3.40.50.2300">
    <property type="match status" value="1"/>
</dbReference>
<evidence type="ECO:0000313" key="10">
    <source>
        <dbReference type="Proteomes" id="UP000682802"/>
    </source>
</evidence>
<evidence type="ECO:0000256" key="3">
    <source>
        <dbReference type="ARBA" id="ARBA00023125"/>
    </source>
</evidence>
<dbReference type="RefSeq" id="WP_144072536.1">
    <property type="nucleotide sequence ID" value="NZ_CP076128.1"/>
</dbReference>
<dbReference type="InterPro" id="IPR020449">
    <property type="entry name" value="Tscrpt_reg_AraC-type_HTH"/>
</dbReference>
<dbReference type="PRINTS" id="PR00032">
    <property type="entry name" value="HTHARAC"/>
</dbReference>
<dbReference type="InterPro" id="IPR013783">
    <property type="entry name" value="Ig-like_fold"/>
</dbReference>
<dbReference type="SMART" id="SM00448">
    <property type="entry name" value="REC"/>
    <property type="match status" value="1"/>
</dbReference>
<dbReference type="InterPro" id="IPR009057">
    <property type="entry name" value="Homeodomain-like_sf"/>
</dbReference>
<dbReference type="InterPro" id="IPR011006">
    <property type="entry name" value="CheY-like_superfamily"/>
</dbReference>
<reference evidence="9 10" key="1">
    <citation type="submission" date="2021-05" db="EMBL/GenBank/DDBJ databases">
        <title>Comparative genomic studies on the polysaccharide-degrading batcterial strains of the Flammeovirga genus.</title>
        <authorList>
            <person name="Zewei F."/>
            <person name="Zheng Z."/>
            <person name="Yu L."/>
            <person name="Ruyue G."/>
            <person name="Yanhong M."/>
            <person name="Yuanyuan C."/>
            <person name="Jingyan G."/>
            <person name="Wenjun H."/>
        </authorList>
    </citation>
    <scope>NUCLEOTIDE SEQUENCE [LARGE SCALE GENOMIC DNA]</scope>
    <source>
        <strain evidence="9 10">YS10</strain>
    </source>
</reference>
<dbReference type="PROSITE" id="PS50110">
    <property type="entry name" value="RESPONSE_REGULATORY"/>
    <property type="match status" value="1"/>
</dbReference>
<feature type="signal peptide" evidence="6">
    <location>
        <begin position="1"/>
        <end position="22"/>
    </location>
</feature>
<proteinExistence type="predicted"/>
<feature type="modified residue" description="4-aspartylphosphate" evidence="5">
    <location>
        <position position="1110"/>
    </location>
</feature>
<dbReference type="SUPFAM" id="SSF52172">
    <property type="entry name" value="CheY-like"/>
    <property type="match status" value="1"/>
</dbReference>
<dbReference type="InterPro" id="IPR001789">
    <property type="entry name" value="Sig_transdc_resp-reg_receiver"/>
</dbReference>
<dbReference type="Proteomes" id="UP000682802">
    <property type="component" value="Chromosome 1"/>
</dbReference>
<dbReference type="PANTHER" id="PTHR43547:SF2">
    <property type="entry name" value="HYBRID SIGNAL TRANSDUCTION HISTIDINE KINASE C"/>
    <property type="match status" value="1"/>
</dbReference>
<name>A0ABX8GZL7_9BACT</name>
<dbReference type="Pfam" id="PF00072">
    <property type="entry name" value="Response_reg"/>
    <property type="match status" value="1"/>
</dbReference>
<dbReference type="Pfam" id="PF07494">
    <property type="entry name" value="Reg_prop"/>
    <property type="match status" value="7"/>
</dbReference>
<dbReference type="SMART" id="SM00342">
    <property type="entry name" value="HTH_ARAC"/>
    <property type="match status" value="1"/>
</dbReference>
<organism evidence="9 10">
    <name type="scientific">Flammeovirga kamogawensis</name>
    <dbReference type="NCBI Taxonomy" id="373891"/>
    <lineage>
        <taxon>Bacteria</taxon>
        <taxon>Pseudomonadati</taxon>
        <taxon>Bacteroidota</taxon>
        <taxon>Cytophagia</taxon>
        <taxon>Cytophagales</taxon>
        <taxon>Flammeovirgaceae</taxon>
        <taxon>Flammeovirga</taxon>
    </lineage>
</organism>
<sequence length="1314" mass="150161">MFNKTNLLLLTVILLLSHLSVGQSSNNYTTLDGLSHNTVYQIEQDDYGLIWLATESGLSVFDGNDFNLVQPIYRDSLPSHFITSIEIKSPKEVWVGTTKGLRVIDQVHEKIINALPDLENKTISHIKKLNDNLTLIGVNNFGIYLVDNQYSILEHWYQGSSSISLSSNQIEKIGIDKTTGLVWVTNKETGIDLINMTNHYSTTFPIGNGVNQVPSKKVYCITQDKENNIWVGTSKGIAKYDAKTKTLFSVHKRAFFNTTILSIHADSKGDIWIGTELNGLWKIPAKANNQLSRVSLHHEISNQSIRSIYEDMQHNIWVGTQRRGVYLLKDQYHTFKLIKKDILSSNIIWGITLDNDQNIWAGTDGQGITKYNLENKTTKRYIHDGNEGSLSDNNIITALTSKNGTLWFGTYSGGLNKYDSITDSFHHYNKENGLLNNDIRALAEDNDTTLWVGSNRGGLHFIDEQNQKAISINATRTMDIRSIAIKDNLVWFGTYGDGGIFTYNKLKKELNKIELPFDIEITFDLFFDNNSPILWIGTFDKGLLAYRYKEKRLEDFKEHPSLSSNIIHAIQQDQNGVLWLTTNHGIVAFNYTKNTITKHGIDEGIQHHDFMDGSRAIGKDGTIYFGGAGGLNYFHPKNIKISVLPPQILLTKLEIYNKKIRANDDSEILAKNISDTKSITLNSEEAQFSIAFQGIDYRNHDALQYRYFMKGLDSDWNLVGKNNSANYSNINPGTYQFNVSTKSIGGKWSQPVSLEIKILPPIWATWWAKLVYFFLVILGAWYWKYFTGKKAEIRSKLKLQEEQTNLHKENKEVYEDIINELNTPINQLLMPLENMIYNNTNTSPALRKQLQLLYLNASKMHNIVRFILSNKDRDEEHFKLEVYQYNLSTFLLNFRESFLLQAAQLGIKIDIQLPENDITAWFDIEKIETILHFLFLTVFQNATTSDQFLIVIDVTENNRINYANINLYLIDGEMREKKIDLEMRKTALIGVPMSEWFLKKHKGSLLLPNSSSNRICITIPIDKEAYTTDEIKLDAEENGQYYFNNELITEHTSTEKIDKTAHTITILDDNKDAITFFSSILSEYNIVAFDNSVELFQYLGKNDTDIVLIDNTLNSGSGIDIIKKLKKDAKLAIIPSILIASHLTEKNKVNGLKAGADLCISKPFHISVLKTHIQNLINSRQYFKNIYRNEILTESKEVVPVNEDEILIAKITDLIENNMSNPDFKVQSIQDEIGISQSSLYKKIKQQTGMSSSEFLRNFRIKFAAKLLAKSNLPVAEVMMKVGFSDAKYFRTSFKKKYELSPSQYRKEHQKESE</sequence>
<keyword evidence="4" id="KW-0804">Transcription</keyword>
<evidence type="ECO:0000256" key="6">
    <source>
        <dbReference type="SAM" id="SignalP"/>
    </source>
</evidence>
<dbReference type="Gene3D" id="2.60.40.10">
    <property type="entry name" value="Immunoglobulins"/>
    <property type="match status" value="1"/>
</dbReference>
<dbReference type="SUPFAM" id="SSF63829">
    <property type="entry name" value="Calcium-dependent phosphotriesterase"/>
    <property type="match status" value="3"/>
</dbReference>
<dbReference type="Gene3D" id="2.130.10.10">
    <property type="entry name" value="YVTN repeat-like/Quinoprotein amine dehydrogenase"/>
    <property type="match status" value="2"/>
</dbReference>
<feature type="chain" id="PRO_5047231569" evidence="6">
    <location>
        <begin position="23"/>
        <end position="1314"/>
    </location>
</feature>
<keyword evidence="2" id="KW-0805">Transcription regulation</keyword>
<dbReference type="InterPro" id="IPR015943">
    <property type="entry name" value="WD40/YVTN_repeat-like_dom_sf"/>
</dbReference>
<evidence type="ECO:0000256" key="1">
    <source>
        <dbReference type="ARBA" id="ARBA00022553"/>
    </source>
</evidence>
<gene>
    <name evidence="9" type="ORF">KM029_06710</name>
</gene>
<evidence type="ECO:0000313" key="9">
    <source>
        <dbReference type="EMBL" id="QWG08622.1"/>
    </source>
</evidence>
<evidence type="ECO:0000259" key="7">
    <source>
        <dbReference type="PROSITE" id="PS01124"/>
    </source>
</evidence>
<keyword evidence="10" id="KW-1185">Reference proteome</keyword>
<dbReference type="InterPro" id="IPR018060">
    <property type="entry name" value="HTH_AraC"/>
</dbReference>